<keyword evidence="1" id="KW-1133">Transmembrane helix</keyword>
<evidence type="ECO:0000256" key="1">
    <source>
        <dbReference type="SAM" id="Phobius"/>
    </source>
</evidence>
<keyword evidence="1" id="KW-0812">Transmembrane</keyword>
<feature type="transmembrane region" description="Helical" evidence="1">
    <location>
        <begin position="20"/>
        <end position="43"/>
    </location>
</feature>
<gene>
    <name evidence="2" type="ORF">SCRDD08_02088</name>
</gene>
<evidence type="ECO:0008006" key="4">
    <source>
        <dbReference type="Google" id="ProtNLM"/>
    </source>
</evidence>
<dbReference type="PATRIC" id="fig|45634.12.peg.2173"/>
<keyword evidence="1" id="KW-0472">Membrane</keyword>
<dbReference type="EMBL" id="LQRD01000078">
    <property type="protein sequence ID" value="KXT68312.1"/>
    <property type="molecule type" value="Genomic_DNA"/>
</dbReference>
<reference evidence="2 3" key="1">
    <citation type="submission" date="2016-01" db="EMBL/GenBank/DDBJ databases">
        <title>Highly variable Streptococcus oralis are common among viridans streptococci isolated from primates.</title>
        <authorList>
            <person name="Denapaite D."/>
            <person name="Rieger M."/>
            <person name="Koendgen S."/>
            <person name="Brueckner R."/>
            <person name="Ochigava I."/>
            <person name="Kappeler P."/>
            <person name="Maetz-Rensing K."/>
            <person name="Leendertz F."/>
            <person name="Hakenbeck R."/>
        </authorList>
    </citation>
    <scope>NUCLEOTIDE SEQUENCE [LARGE SCALE GENOMIC DNA]</scope>
    <source>
        <strain evidence="2 3">DD08</strain>
    </source>
</reference>
<proteinExistence type="predicted"/>
<evidence type="ECO:0000313" key="3">
    <source>
        <dbReference type="Proteomes" id="UP000070377"/>
    </source>
</evidence>
<evidence type="ECO:0000313" key="2">
    <source>
        <dbReference type="EMBL" id="KXT68312.1"/>
    </source>
</evidence>
<name>A0A139MXB9_STRCR</name>
<protein>
    <recommendedName>
        <fullName evidence="4">DUF4760 domain-containing protein</fullName>
    </recommendedName>
</protein>
<comment type="caution">
    <text evidence="2">The sequence shown here is derived from an EMBL/GenBank/DDBJ whole genome shotgun (WGS) entry which is preliminary data.</text>
</comment>
<accession>A0A139MXB9</accession>
<dbReference type="AlphaFoldDB" id="A0A139MXB9"/>
<dbReference type="STRING" id="45634.SCRDD08_02088"/>
<sequence length="230" mass="27656">MIQLFVNTFVKKDNQLENLSHIATIVGVLLAIIIAIGGVIKYFSEKKDKKYERYIEEKRNKGEKLTETYNELLKIIDLFPNKTPYDVMTNLPFSPVFNREDFDTVNRILEIQIKEDYQKRLEREGLTYQDEEDIKTEIRNREYYIKEIEKIKIQYFLAKKGYEQFRRNDKIIELYASQDVKNCLVKFDVTWHNAFIAGRFLEYNDGRNNKLDDIRWELERVIREDLGVMK</sequence>
<organism evidence="2 3">
    <name type="scientific">Streptococcus cristatus</name>
    <dbReference type="NCBI Taxonomy" id="45634"/>
    <lineage>
        <taxon>Bacteria</taxon>
        <taxon>Bacillati</taxon>
        <taxon>Bacillota</taxon>
        <taxon>Bacilli</taxon>
        <taxon>Lactobacillales</taxon>
        <taxon>Streptococcaceae</taxon>
        <taxon>Streptococcus</taxon>
    </lineage>
</organism>
<dbReference type="Proteomes" id="UP000070377">
    <property type="component" value="Unassembled WGS sequence"/>
</dbReference>